<dbReference type="InterPro" id="IPR003607">
    <property type="entry name" value="HD/PDEase_dom"/>
</dbReference>
<keyword evidence="3" id="KW-1185">Reference proteome</keyword>
<sequence>MLLLLTDRPDRNIALAQLLEQIAPCRVSTVQGRFPGRIEAPLGLVADIDLLQPAAARSLRTLRAAAGGARTPLICLMRSMGERSLAEARSLGAELCLPGDTPVRTVAQAVLAHLRPAPVGIEAVVARSAVETGTVITGLLDAVRNGEAVQLAAVDEGLTPVLTAVETGGLDRWLATVRSYDDATYQHCLLVTGLAATFAIDLGFSERDRHQIVRAALVHDVGKARIPLDILNKPGRLGPAEQAVMRSHAAVGHRILVEAGGFDALTLDVVRHHHEALDGSGYPDGLAGSAVSDPVRLVTICDIYAALVESRPYRVPMPSGQAVDVLLGMPDKLDMALVQAFARSVSGT</sequence>
<dbReference type="CDD" id="cd00077">
    <property type="entry name" value="HDc"/>
    <property type="match status" value="1"/>
</dbReference>
<feature type="domain" description="HD-GYP" evidence="1">
    <location>
        <begin position="162"/>
        <end position="348"/>
    </location>
</feature>
<dbReference type="SUPFAM" id="SSF109604">
    <property type="entry name" value="HD-domain/PDEase-like"/>
    <property type="match status" value="1"/>
</dbReference>
<organism evidence="2 3">
    <name type="scientific">Methylobacterium radiodurans</name>
    <dbReference type="NCBI Taxonomy" id="2202828"/>
    <lineage>
        <taxon>Bacteria</taxon>
        <taxon>Pseudomonadati</taxon>
        <taxon>Pseudomonadota</taxon>
        <taxon>Alphaproteobacteria</taxon>
        <taxon>Hyphomicrobiales</taxon>
        <taxon>Methylobacteriaceae</taxon>
        <taxon>Methylobacterium</taxon>
    </lineage>
</organism>
<dbReference type="OrthoDB" id="9802066at2"/>
<dbReference type="PANTHER" id="PTHR43155">
    <property type="entry name" value="CYCLIC DI-GMP PHOSPHODIESTERASE PA4108-RELATED"/>
    <property type="match status" value="1"/>
</dbReference>
<dbReference type="KEGG" id="meti:DK427_15825"/>
<dbReference type="Proteomes" id="UP000246058">
    <property type="component" value="Chromosome"/>
</dbReference>
<keyword evidence="2" id="KW-0378">Hydrolase</keyword>
<dbReference type="PANTHER" id="PTHR43155:SF2">
    <property type="entry name" value="CYCLIC DI-GMP PHOSPHODIESTERASE PA4108"/>
    <property type="match status" value="1"/>
</dbReference>
<dbReference type="Gene3D" id="1.10.3210.10">
    <property type="entry name" value="Hypothetical protein af1432"/>
    <property type="match status" value="1"/>
</dbReference>
<dbReference type="GO" id="GO:0008081">
    <property type="term" value="F:phosphoric diester hydrolase activity"/>
    <property type="evidence" value="ECO:0007669"/>
    <property type="project" value="UniProtKB-ARBA"/>
</dbReference>
<gene>
    <name evidence="2" type="ORF">DK427_15825</name>
</gene>
<dbReference type="EMBL" id="CP029551">
    <property type="protein sequence ID" value="AWN37018.1"/>
    <property type="molecule type" value="Genomic_DNA"/>
</dbReference>
<proteinExistence type="predicted"/>
<dbReference type="Pfam" id="PF13487">
    <property type="entry name" value="HD_5"/>
    <property type="match status" value="1"/>
</dbReference>
<dbReference type="InterPro" id="IPR037522">
    <property type="entry name" value="HD_GYP_dom"/>
</dbReference>
<dbReference type="AlphaFoldDB" id="A0A2U8VUE9"/>
<dbReference type="SMART" id="SM00471">
    <property type="entry name" value="HDc"/>
    <property type="match status" value="1"/>
</dbReference>
<dbReference type="PROSITE" id="PS51832">
    <property type="entry name" value="HD_GYP"/>
    <property type="match status" value="1"/>
</dbReference>
<dbReference type="InterPro" id="IPR006675">
    <property type="entry name" value="HDIG_dom"/>
</dbReference>
<name>A0A2U8VUE9_9HYPH</name>
<evidence type="ECO:0000259" key="1">
    <source>
        <dbReference type="PROSITE" id="PS51832"/>
    </source>
</evidence>
<dbReference type="RefSeq" id="WP_109952101.1">
    <property type="nucleotide sequence ID" value="NZ_CP029551.1"/>
</dbReference>
<protein>
    <submittedName>
        <fullName evidence="2">Phosphohydrolase</fullName>
    </submittedName>
</protein>
<evidence type="ECO:0000313" key="2">
    <source>
        <dbReference type="EMBL" id="AWN37018.1"/>
    </source>
</evidence>
<evidence type="ECO:0000313" key="3">
    <source>
        <dbReference type="Proteomes" id="UP000246058"/>
    </source>
</evidence>
<dbReference type="NCBIfam" id="TIGR00277">
    <property type="entry name" value="HDIG"/>
    <property type="match status" value="1"/>
</dbReference>
<accession>A0A2U8VUE9</accession>
<reference evidence="2 3" key="1">
    <citation type="submission" date="2018-05" db="EMBL/GenBank/DDBJ databases">
        <title>Complete Genome Sequence of Methylobacterium sp. 17Sr1-43.</title>
        <authorList>
            <person name="Srinivasan S."/>
        </authorList>
    </citation>
    <scope>NUCLEOTIDE SEQUENCE [LARGE SCALE GENOMIC DNA]</scope>
    <source>
        <strain evidence="2 3">17Sr1-43</strain>
    </source>
</reference>